<accession>A0ABQ9E8M8</accession>
<dbReference type="SUPFAM" id="SSF49854">
    <property type="entry name" value="Spermadhesin, CUB domain"/>
    <property type="match status" value="2"/>
</dbReference>
<dbReference type="PANTHER" id="PTHR46093:SF16">
    <property type="entry name" value="MULTIPLE EGF-LIKE-DOMAINS 8"/>
    <property type="match status" value="1"/>
</dbReference>
<keyword evidence="3 11" id="KW-0245">EGF-like domain</keyword>
<name>A0ABQ9E8M8_TEGGR</name>
<dbReference type="PROSITE" id="PS00010">
    <property type="entry name" value="ASX_HYDROXYL"/>
    <property type="match status" value="1"/>
</dbReference>
<dbReference type="InterPro" id="IPR016201">
    <property type="entry name" value="PSI"/>
</dbReference>
<dbReference type="SMART" id="SM00423">
    <property type="entry name" value="PSI"/>
    <property type="match status" value="6"/>
</dbReference>
<dbReference type="CDD" id="cd00055">
    <property type="entry name" value="EGF_Lam"/>
    <property type="match status" value="1"/>
</dbReference>
<dbReference type="InterPro" id="IPR056863">
    <property type="entry name" value="LMN_ATRN_NET-like_EGF"/>
</dbReference>
<evidence type="ECO:0000256" key="12">
    <source>
        <dbReference type="SAM" id="Phobius"/>
    </source>
</evidence>
<dbReference type="InterPro" id="IPR000742">
    <property type="entry name" value="EGF"/>
</dbReference>
<feature type="transmembrane region" description="Helical" evidence="12">
    <location>
        <begin position="2381"/>
        <end position="2403"/>
    </location>
</feature>
<evidence type="ECO:0000313" key="16">
    <source>
        <dbReference type="EMBL" id="KAJ8299922.1"/>
    </source>
</evidence>
<dbReference type="SMART" id="SM00179">
    <property type="entry name" value="EGF_CA"/>
    <property type="match status" value="2"/>
</dbReference>
<dbReference type="Pfam" id="PF12947">
    <property type="entry name" value="EGF_3"/>
    <property type="match status" value="1"/>
</dbReference>
<dbReference type="SMART" id="SM00180">
    <property type="entry name" value="EGF_Lam"/>
    <property type="match status" value="3"/>
</dbReference>
<dbReference type="InterPro" id="IPR000859">
    <property type="entry name" value="CUB_dom"/>
</dbReference>
<keyword evidence="7 12" id="KW-1133">Transmembrane helix</keyword>
<dbReference type="InterPro" id="IPR024731">
    <property type="entry name" value="NELL2-like_EGF"/>
</dbReference>
<keyword evidence="17" id="KW-1185">Reference proteome</keyword>
<keyword evidence="5 13" id="KW-0732">Signal</keyword>
<dbReference type="InterPro" id="IPR006652">
    <property type="entry name" value="Kelch_1"/>
</dbReference>
<dbReference type="PROSITE" id="PS00022">
    <property type="entry name" value="EGF_1"/>
    <property type="match status" value="2"/>
</dbReference>
<sequence>MESDRNQRSLIFIYFYLLTLFLPAFGGRCTHRKVYTDKNGTIEDGSDMYSPFSRCEWLIDAGSSKNSIVLEFKAMDTECSYDFIFVHDGNSHESPLLASLSGDTLPKTIIAKSGYMLIFFFTDRNYERQGFKANYMVQSCPFNCHGNGICSDHKCYCENKYIGESCEFEICPNDCSGNGECFTKRNNTGCKCNGGYLGVACDLAVLDNTGSRNWYNLLHGNPNFSGRTSHSGVFVKSTQCLYVFGGYNLNVALDDLVRFCLEENSWEVVKKQEPWPSPRRDHAMVEIDNGFYILGGILENGSQTNELWFYNLSSDSWSLKALNSTLTLPCLKDHSFTVAQEWIYVIGGKSQEGIYSPNIYRINASQAEEWEDVHVTGGRKPERFLSGHSALYHPESKSILIYGGYTTRRARYSHLSNKLFAFNTVNSFWSQIHFHYIDKTYMPKQRAHHSAVIMGNYMVIYGGNVHIHNHLETCYDPGIYMYHLGCHQWVKHPLVHGMSTGLPPKGRFGHVAVSVQGNIMLVAGGYSGHVHNDLLAYKFPSVVAPPEFEVLQDKDYCLEYNDKQQCVDDLECAFCNERRDISRPGCIHRTRTEMCSSPIDYYTTPCQGICSLLSTCETCLTQGQGVYLNPVSPMRRYYQEECLWCVKNSTCQRKAVPEGTCQSPDGTKSGIQGWWEGLSSKWTDVDECSTYDIPGGVRAVKYFDPADMSFPDEVEILGEIETTVNSEILRERKIKEGGFWMTHVKGFIYPLNAQPVEGTDRLEVFLFVHKSSAILNISKNSSVIAQEQVAALGNSDTEKKEEAVRENNTPIFSNIARGYKYYFKLETNKLISEESNSSVAVKWNSGGKEWTSRTNFYTISKEFLEQYHTDNCTQYTTCLACLTDASCAWCHVDSTCYIKGSNSSKCTGPQPIEYLVTAPSYCSVCADYVDCQSCNKDDLCEWVLGKEKCVRRGQKNVCFWCENMGVCLPFAHYITLYIHGECREWVDDEGRDTYTCPECSQHVTFTTCLSHYGCGWCGNEDNPSIGKCVAGDYKGPFGDKNCSVLISQFHNVSSLTLSSWSYHTAPKVNECALGFHNCNENATCIDTDDAYECKCKRGYFGDGKYCFQTCYYECTYGKCSGSPDFTCNCKLGWTGNDCNTSCGCNLQSTCNTGVGCQKCNCNGHGDIELGLCNNVTSECYCIHNTNGMVCFRKCENKVVLNQTVGSLGYYEGDGHCLWIISPNSEDVLTKLEIEDRSTITLQFDALDTSCGKEYVYIYDGIPDFIDGSKDARGYLLGAFCGNSIEDKIMAKSGIMINLMPVMSLMSVLKIESCVCHSGYGASNYTAEIFPWSIPTVLQTTGFPGELNRYGHTLVNCGGNDVLYLFGGFSLKHGPMNDLWMYNISHQRWSKITAVTDDQPTGRYYHSTVCLPYLKMFYVFGGFVKSHDGQQKYRATNEFWRFSIGPRKWSNQSIPSWLQPVGGHTLTQIADTRMIVIGGFSTENYFSDQMYEYDANSIHETGQAGESSTFGWKKFGRKNVDGTIPVGFYGHSAVYHSITNSLFIYGGMIYRQGAFFVSSELFAVDLDYDKHWYILQAEERSQREPRYLHTAVSVGDYMVVIGGLTSKHGISLVKSFTGLVGTTAVAVNNSIYIMGGLDNTAHNQVIRLDLPQDICSLISDCEGEEPILVTGEQCSLQWHLERMCKKYETCSSCLAVFPHFKHARQTCQWCSKCNGIHSKRRCFHCTGLCTGTSCTDCFNVPTNGITSTASGCTESRGCQAADCEKCTNAYRRNIYTSQANWNCFSDSYKENNISSSPHDMCPDKCYMHKDCTSCLKSFGGEGGSIECKWSSALRECMSPAYVLFRCAGGECGLILEGHSSKCPLPCWNHTWCSNCLQAPGCGWCAFGGFHGRGVCMDGGINTPTGGFCRQDNISLIHGKLTDEQERYRWRANPEWHYLQCPPENECKNNHHTCDSETQDCKDSLEGYDCTCKEGYVHVFKKEYMTCRPVCHNQCDHGYCAKPEYCVCDFGWVGAKCDVECQCNGHSNCRSVERKDECLECHNNTKGRHCEMCKPLFVGDPKKNIKCVSCLQHCNNHTRICVDKDMRYNTSSVFPPSIEILNNENVVLRGPVPGNAVCIGCRDNTEGTRCESCVSGHFRVKSEGHNLTHPCLKCQCHGHSVTCNVDTGEGCRCGNNTETRCTKQSDDVGGEKCWQKQCSACKEYFLGTPTNKHQCYRQMSVDKDYCLDPETQNQCSHPSPLGLHRTVFFFVQPKYLNVDIRITIDITQGVHEVELDPIFDISEHNMPHYHLKKRSVSNITSREQHDLLQIRADGFHTYYTLLETSNILIVRDVQRRLVITLPLESHDLQKSKFFIILRGKGDSESTKTYGTLYFRQDQPHIDLFVFFSVFFSSFFLFLSMCVLLWKLKQAFDAQRSRQLRAKEMLHMASRPFAKVLVLIEPDLMPHSSTPVPRRTKVQKFPSRNLPPLPLPQNNNIHMPFYFPIKSCPFDITPIAMEPTDDGIASVRTAIIQLPGGPLAPTKLCLGSSLTTSCRTNLTGTKATIYILLLNFHFYLFVVIKFLNYGIISSSSSSSSSSSTVL</sequence>
<dbReference type="InterPro" id="IPR000152">
    <property type="entry name" value="EGF-type_Asp/Asn_hydroxyl_site"/>
</dbReference>
<evidence type="ECO:0000256" key="3">
    <source>
        <dbReference type="ARBA" id="ARBA00022536"/>
    </source>
</evidence>
<dbReference type="InterPro" id="IPR002049">
    <property type="entry name" value="LE_dom"/>
</dbReference>
<comment type="caution">
    <text evidence="16">The sequence shown here is derived from an EMBL/GenBank/DDBJ whole genome shotgun (WGS) entry which is preliminary data.</text>
</comment>
<evidence type="ECO:0008006" key="18">
    <source>
        <dbReference type="Google" id="ProtNLM"/>
    </source>
</evidence>
<keyword evidence="10" id="KW-0424">Laminin EGF-like domain</keyword>
<evidence type="ECO:0000256" key="8">
    <source>
        <dbReference type="ARBA" id="ARBA00023157"/>
    </source>
</evidence>
<dbReference type="CDD" id="cd00041">
    <property type="entry name" value="CUB"/>
    <property type="match status" value="1"/>
</dbReference>
<dbReference type="Pfam" id="PF00431">
    <property type="entry name" value="CUB"/>
    <property type="match status" value="1"/>
</dbReference>
<dbReference type="Gene3D" id="2.60.120.290">
    <property type="entry name" value="Spermadhesin, CUB domain"/>
    <property type="match status" value="2"/>
</dbReference>
<proteinExistence type="predicted"/>
<dbReference type="SMART" id="SM00612">
    <property type="entry name" value="Kelch"/>
    <property type="match status" value="2"/>
</dbReference>
<evidence type="ECO:0000256" key="11">
    <source>
        <dbReference type="PROSITE-ProRule" id="PRU00076"/>
    </source>
</evidence>
<comment type="caution">
    <text evidence="11">Lacks conserved residue(s) required for the propagation of feature annotation.</text>
</comment>
<dbReference type="PROSITE" id="PS50026">
    <property type="entry name" value="EGF_3"/>
    <property type="match status" value="2"/>
</dbReference>
<evidence type="ECO:0000313" key="17">
    <source>
        <dbReference type="Proteomes" id="UP001217089"/>
    </source>
</evidence>
<evidence type="ECO:0000256" key="10">
    <source>
        <dbReference type="ARBA" id="ARBA00023292"/>
    </source>
</evidence>
<keyword evidence="6" id="KW-0677">Repeat</keyword>
<keyword evidence="12" id="KW-0472">Membrane</keyword>
<feature type="disulfide bond" evidence="11">
    <location>
        <begin position="192"/>
        <end position="201"/>
    </location>
</feature>
<dbReference type="EMBL" id="JARBDR010000919">
    <property type="protein sequence ID" value="KAJ8299922.1"/>
    <property type="molecule type" value="Genomic_DNA"/>
</dbReference>
<dbReference type="Pfam" id="PF24981">
    <property type="entry name" value="Beta-prop_ATRN-LZTR1"/>
    <property type="match status" value="2"/>
</dbReference>
<protein>
    <recommendedName>
        <fullName evidence="18">Multiple epidermal growth factor-like domains protein 8</fullName>
    </recommendedName>
</protein>
<dbReference type="PROSITE" id="PS01180">
    <property type="entry name" value="CUB"/>
    <property type="match status" value="2"/>
</dbReference>
<evidence type="ECO:0000256" key="7">
    <source>
        <dbReference type="ARBA" id="ARBA00022989"/>
    </source>
</evidence>
<dbReference type="Pfam" id="PF24973">
    <property type="entry name" value="EGF_LMN_ATRN"/>
    <property type="match status" value="1"/>
</dbReference>
<evidence type="ECO:0000256" key="9">
    <source>
        <dbReference type="ARBA" id="ARBA00023180"/>
    </source>
</evidence>
<reference evidence="16 17" key="1">
    <citation type="submission" date="2022-12" db="EMBL/GenBank/DDBJ databases">
        <title>Chromosome-level genome of Tegillarca granosa.</title>
        <authorList>
            <person name="Kim J."/>
        </authorList>
    </citation>
    <scope>NUCLEOTIDE SEQUENCE [LARGE SCALE GENOMIC DNA]</scope>
    <source>
        <strain evidence="16">Teg-2019</strain>
        <tissue evidence="16">Adductor muscle</tissue>
    </source>
</reference>
<feature type="signal peptide" evidence="13">
    <location>
        <begin position="1"/>
        <end position="26"/>
    </location>
</feature>
<dbReference type="Proteomes" id="UP001217089">
    <property type="component" value="Unassembled WGS sequence"/>
</dbReference>
<dbReference type="CDD" id="cd00054">
    <property type="entry name" value="EGF_CA"/>
    <property type="match status" value="1"/>
</dbReference>
<evidence type="ECO:0000256" key="4">
    <source>
        <dbReference type="ARBA" id="ARBA00022692"/>
    </source>
</evidence>
<evidence type="ECO:0000256" key="6">
    <source>
        <dbReference type="ARBA" id="ARBA00022737"/>
    </source>
</evidence>
<dbReference type="InterPro" id="IPR035914">
    <property type="entry name" value="Sperma_CUB_dom_sf"/>
</dbReference>
<organism evidence="16 17">
    <name type="scientific">Tegillarca granosa</name>
    <name type="common">Malaysian cockle</name>
    <name type="synonym">Anadara granosa</name>
    <dbReference type="NCBI Taxonomy" id="220873"/>
    <lineage>
        <taxon>Eukaryota</taxon>
        <taxon>Metazoa</taxon>
        <taxon>Spiralia</taxon>
        <taxon>Lophotrochozoa</taxon>
        <taxon>Mollusca</taxon>
        <taxon>Bivalvia</taxon>
        <taxon>Autobranchia</taxon>
        <taxon>Pteriomorphia</taxon>
        <taxon>Arcoida</taxon>
        <taxon>Arcoidea</taxon>
        <taxon>Arcidae</taxon>
        <taxon>Tegillarca</taxon>
    </lineage>
</organism>
<keyword evidence="4 12" id="KW-0812">Transmembrane</keyword>
<dbReference type="InterPro" id="IPR001881">
    <property type="entry name" value="EGF-like_Ca-bd_dom"/>
</dbReference>
<feature type="domain" description="EGF-like" evidence="15">
    <location>
        <begin position="167"/>
        <end position="202"/>
    </location>
</feature>
<feature type="domain" description="CUB" evidence="14">
    <location>
        <begin position="1190"/>
        <end position="1326"/>
    </location>
</feature>
<dbReference type="Gene3D" id="2.10.25.10">
    <property type="entry name" value="Laminin"/>
    <property type="match status" value="3"/>
</dbReference>
<keyword evidence="8 11" id="KW-1015">Disulfide bond</keyword>
<dbReference type="SMART" id="SM00042">
    <property type="entry name" value="CUB"/>
    <property type="match status" value="1"/>
</dbReference>
<feature type="domain" description="CUB" evidence="14">
    <location>
        <begin position="29"/>
        <end position="138"/>
    </location>
</feature>
<dbReference type="SUPFAM" id="SSF117281">
    <property type="entry name" value="Kelch motif"/>
    <property type="match status" value="3"/>
</dbReference>
<dbReference type="SMART" id="SM00181">
    <property type="entry name" value="EGF"/>
    <property type="match status" value="8"/>
</dbReference>
<dbReference type="InterPro" id="IPR015915">
    <property type="entry name" value="Kelch-typ_b-propeller"/>
</dbReference>
<dbReference type="InterPro" id="IPR056737">
    <property type="entry name" value="Beta-prop_ATRN-MKLN-like"/>
</dbReference>
<evidence type="ECO:0000259" key="14">
    <source>
        <dbReference type="PROSITE" id="PS01180"/>
    </source>
</evidence>
<evidence type="ECO:0000256" key="5">
    <source>
        <dbReference type="ARBA" id="ARBA00022729"/>
    </source>
</evidence>
<feature type="disulfide bond" evidence="11">
    <location>
        <begin position="171"/>
        <end position="181"/>
    </location>
</feature>
<gene>
    <name evidence="16" type="ORF">KUTeg_021441</name>
</gene>
<dbReference type="Pfam" id="PF01344">
    <property type="entry name" value="Kelch_1"/>
    <property type="match status" value="1"/>
</dbReference>
<keyword evidence="9" id="KW-0325">Glycoprotein</keyword>
<dbReference type="Gene3D" id="2.120.10.80">
    <property type="entry name" value="Kelch-type beta propeller"/>
    <property type="match status" value="4"/>
</dbReference>
<evidence type="ECO:0000256" key="13">
    <source>
        <dbReference type="SAM" id="SignalP"/>
    </source>
</evidence>
<evidence type="ECO:0000256" key="1">
    <source>
        <dbReference type="ARBA" id="ARBA00004479"/>
    </source>
</evidence>
<dbReference type="SUPFAM" id="SSF57196">
    <property type="entry name" value="EGF/Laminin"/>
    <property type="match status" value="2"/>
</dbReference>
<dbReference type="PROSITE" id="PS01248">
    <property type="entry name" value="EGF_LAM_1"/>
    <property type="match status" value="1"/>
</dbReference>
<evidence type="ECO:0000259" key="15">
    <source>
        <dbReference type="PROSITE" id="PS50026"/>
    </source>
</evidence>
<feature type="domain" description="EGF-like" evidence="15">
    <location>
        <begin position="1067"/>
        <end position="1107"/>
    </location>
</feature>
<feature type="transmembrane region" description="Helical" evidence="12">
    <location>
        <begin position="2542"/>
        <end position="2565"/>
    </location>
</feature>
<dbReference type="PROSITE" id="PS01186">
    <property type="entry name" value="EGF_2"/>
    <property type="match status" value="2"/>
</dbReference>
<evidence type="ECO:0000256" key="2">
    <source>
        <dbReference type="ARBA" id="ARBA00022441"/>
    </source>
</evidence>
<dbReference type="PANTHER" id="PTHR46093">
    <property type="entry name" value="ACYL-COA-BINDING DOMAIN-CONTAINING PROTEIN 5"/>
    <property type="match status" value="1"/>
</dbReference>
<comment type="subcellular location">
    <subcellularLocation>
        <location evidence="1">Membrane</location>
        <topology evidence="1">Single-pass type I membrane protein</topology>
    </subcellularLocation>
</comment>
<feature type="chain" id="PRO_5046261220" description="Multiple epidermal growth factor-like domains protein 8" evidence="13">
    <location>
        <begin position="27"/>
        <end position="2579"/>
    </location>
</feature>
<dbReference type="Pfam" id="PF00053">
    <property type="entry name" value="EGF_laminin"/>
    <property type="match status" value="2"/>
</dbReference>
<keyword evidence="2" id="KW-0880">Kelch repeat</keyword>